<dbReference type="RefSeq" id="WP_344445104.1">
    <property type="nucleotide sequence ID" value="NZ_BAAALF010000145.1"/>
</dbReference>
<feature type="transmembrane region" description="Helical" evidence="1">
    <location>
        <begin position="208"/>
        <end position="231"/>
    </location>
</feature>
<evidence type="ECO:0000313" key="2">
    <source>
        <dbReference type="EMBL" id="GAA1261507.1"/>
    </source>
</evidence>
<name>A0ABN1WRE2_9ACTN</name>
<feature type="transmembrane region" description="Helical" evidence="1">
    <location>
        <begin position="62"/>
        <end position="80"/>
    </location>
</feature>
<keyword evidence="1" id="KW-0472">Membrane</keyword>
<proteinExistence type="predicted"/>
<feature type="transmembrane region" description="Helical" evidence="1">
    <location>
        <begin position="243"/>
        <end position="264"/>
    </location>
</feature>
<protein>
    <submittedName>
        <fullName evidence="2">Uncharacterized protein</fullName>
    </submittedName>
</protein>
<gene>
    <name evidence="2" type="ORF">GCM10009665_59040</name>
</gene>
<dbReference type="Proteomes" id="UP001500037">
    <property type="component" value="Unassembled WGS sequence"/>
</dbReference>
<evidence type="ECO:0000313" key="3">
    <source>
        <dbReference type="Proteomes" id="UP001500037"/>
    </source>
</evidence>
<reference evidence="2 3" key="1">
    <citation type="journal article" date="2019" name="Int. J. Syst. Evol. Microbiol.">
        <title>The Global Catalogue of Microorganisms (GCM) 10K type strain sequencing project: providing services to taxonomists for standard genome sequencing and annotation.</title>
        <authorList>
            <consortium name="The Broad Institute Genomics Platform"/>
            <consortium name="The Broad Institute Genome Sequencing Center for Infectious Disease"/>
            <person name="Wu L."/>
            <person name="Ma J."/>
        </authorList>
    </citation>
    <scope>NUCLEOTIDE SEQUENCE [LARGE SCALE GENOMIC DNA]</scope>
    <source>
        <strain evidence="2 3">JCM 13004</strain>
    </source>
</reference>
<sequence length="310" mass="34282">MLTDFWKSMGGKLGERGLAALFSPVLLFWVVGAFAMGLPYIRQEGLGAATRRWGDGFQHLPVAVQGGLVIGLLLVVALSGLLLEQLATPVLVLLEGYWPGPLAAVRRRLAQRLSLRADKDKSELRQLLGNPVPSPSDVIRSEHLTAALLRVPTVPQRRMPTRVGNVISAAECRPDDRYGLNAVTTWPALWLVIPDETRQEVIRARASLNLAVQVWIVGLATIVWTFLAWWSLPLGIVVCTATYYLRVIPAAYEYGSMIIATYHVHRPLLYAALRWPLPENPKLERASGWRLTAYLAAGSLQTSPLFTPRP</sequence>
<feature type="transmembrane region" description="Helical" evidence="1">
    <location>
        <begin position="20"/>
        <end position="41"/>
    </location>
</feature>
<dbReference type="EMBL" id="BAAALF010000145">
    <property type="protein sequence ID" value="GAA1261507.1"/>
    <property type="molecule type" value="Genomic_DNA"/>
</dbReference>
<comment type="caution">
    <text evidence="2">The sequence shown here is derived from an EMBL/GenBank/DDBJ whole genome shotgun (WGS) entry which is preliminary data.</text>
</comment>
<keyword evidence="1" id="KW-1133">Transmembrane helix</keyword>
<organism evidence="2 3">
    <name type="scientific">Kitasatospora nipponensis</name>
    <dbReference type="NCBI Taxonomy" id="258049"/>
    <lineage>
        <taxon>Bacteria</taxon>
        <taxon>Bacillati</taxon>
        <taxon>Actinomycetota</taxon>
        <taxon>Actinomycetes</taxon>
        <taxon>Kitasatosporales</taxon>
        <taxon>Streptomycetaceae</taxon>
        <taxon>Kitasatospora</taxon>
    </lineage>
</organism>
<accession>A0ABN1WRE2</accession>
<evidence type="ECO:0000256" key="1">
    <source>
        <dbReference type="SAM" id="Phobius"/>
    </source>
</evidence>
<keyword evidence="3" id="KW-1185">Reference proteome</keyword>
<keyword evidence="1" id="KW-0812">Transmembrane</keyword>